<keyword evidence="1" id="KW-0472">Membrane</keyword>
<evidence type="ECO:0000313" key="3">
    <source>
        <dbReference type="EMBL" id="KAF9137722.1"/>
    </source>
</evidence>
<reference evidence="3" key="1">
    <citation type="journal article" date="2020" name="Fungal Divers.">
        <title>Resolving the Mortierellaceae phylogeny through synthesis of multi-gene phylogenetics and phylogenomics.</title>
        <authorList>
            <person name="Vandepol N."/>
            <person name="Liber J."/>
            <person name="Desiro A."/>
            <person name="Na H."/>
            <person name="Kennedy M."/>
            <person name="Barry K."/>
            <person name="Grigoriev I.V."/>
            <person name="Miller A.N."/>
            <person name="O'Donnell K."/>
            <person name="Stajich J.E."/>
            <person name="Bonito G."/>
        </authorList>
    </citation>
    <scope>NUCLEOTIDE SEQUENCE</scope>
    <source>
        <strain evidence="3">NRRL 6426</strain>
    </source>
</reference>
<name>A0A9P5V684_9FUNG</name>
<evidence type="ECO:0000256" key="1">
    <source>
        <dbReference type="SAM" id="Phobius"/>
    </source>
</evidence>
<proteinExistence type="predicted"/>
<comment type="caution">
    <text evidence="3">The sequence shown here is derived from an EMBL/GenBank/DDBJ whole genome shotgun (WGS) entry which is preliminary data.</text>
</comment>
<organism evidence="3 4">
    <name type="scientific">Linnemannia schmuckeri</name>
    <dbReference type="NCBI Taxonomy" id="64567"/>
    <lineage>
        <taxon>Eukaryota</taxon>
        <taxon>Fungi</taxon>
        <taxon>Fungi incertae sedis</taxon>
        <taxon>Mucoromycota</taxon>
        <taxon>Mortierellomycotina</taxon>
        <taxon>Mortierellomycetes</taxon>
        <taxon>Mortierellales</taxon>
        <taxon>Mortierellaceae</taxon>
        <taxon>Linnemannia</taxon>
    </lineage>
</organism>
<evidence type="ECO:0000256" key="2">
    <source>
        <dbReference type="SAM" id="SignalP"/>
    </source>
</evidence>
<evidence type="ECO:0008006" key="5">
    <source>
        <dbReference type="Google" id="ProtNLM"/>
    </source>
</evidence>
<keyword evidence="4" id="KW-1185">Reference proteome</keyword>
<dbReference type="EMBL" id="JAAAUQ010001533">
    <property type="protein sequence ID" value="KAF9137722.1"/>
    <property type="molecule type" value="Genomic_DNA"/>
</dbReference>
<evidence type="ECO:0000313" key="4">
    <source>
        <dbReference type="Proteomes" id="UP000748756"/>
    </source>
</evidence>
<dbReference type="Proteomes" id="UP000748756">
    <property type="component" value="Unassembled WGS sequence"/>
</dbReference>
<keyword evidence="1" id="KW-0812">Transmembrane</keyword>
<dbReference type="AlphaFoldDB" id="A0A9P5V684"/>
<feature type="chain" id="PRO_5040264119" description="Secreted protein" evidence="2">
    <location>
        <begin position="22"/>
        <end position="268"/>
    </location>
</feature>
<accession>A0A9P5V684</accession>
<dbReference type="OrthoDB" id="3044029at2759"/>
<gene>
    <name evidence="3" type="ORF">BG015_002633</name>
</gene>
<feature type="transmembrane region" description="Helical" evidence="1">
    <location>
        <begin position="244"/>
        <end position="267"/>
    </location>
</feature>
<sequence length="268" mass="27101">MFMKKAFLIAALAAAPATVLAYEPVTCTTKNKTQPIITSIDSANQFCTFMTGYGVAPVAPNEGCGAVYCYGQQKNGGLKMPDGYILSTNYLKNDTAQYVQVTGCINSAVWAQDPLDDGGQMDSHGWPYSCAGYKKFVSLLEPATNTFCIRCCMSTDNSDCNTSISTKGCWNVIPGVYTMADGSACKPPAGSPNSTITPTPIITTGTATASIPGASGSAAAGAGASGTVSSAGTNPTSKNAADSIGASSATTLFAGVAAVLVAVAAAAL</sequence>
<keyword evidence="2" id="KW-0732">Signal</keyword>
<keyword evidence="1" id="KW-1133">Transmembrane helix</keyword>
<protein>
    <recommendedName>
        <fullName evidence="5">Secreted protein</fullName>
    </recommendedName>
</protein>
<feature type="signal peptide" evidence="2">
    <location>
        <begin position="1"/>
        <end position="21"/>
    </location>
</feature>